<comment type="catalytic activity">
    <reaction evidence="9 10">
        <text>uridine(1498) in 16S rRNA + S-adenosyl-L-methionine = N(3)-methyluridine(1498) in 16S rRNA + S-adenosyl-L-homocysteine + H(+)</text>
        <dbReference type="Rhea" id="RHEA:42920"/>
        <dbReference type="Rhea" id="RHEA-COMP:10283"/>
        <dbReference type="Rhea" id="RHEA-COMP:10284"/>
        <dbReference type="ChEBI" id="CHEBI:15378"/>
        <dbReference type="ChEBI" id="CHEBI:57856"/>
        <dbReference type="ChEBI" id="CHEBI:59789"/>
        <dbReference type="ChEBI" id="CHEBI:65315"/>
        <dbReference type="ChEBI" id="CHEBI:74502"/>
        <dbReference type="EC" id="2.1.1.193"/>
    </reaction>
</comment>
<comment type="similarity">
    <text evidence="2 10">Belongs to the RNA methyltransferase RsmE family.</text>
</comment>
<dbReference type="EC" id="2.1.1.193" evidence="10"/>
<evidence type="ECO:0000313" key="14">
    <source>
        <dbReference type="Proteomes" id="UP001371305"/>
    </source>
</evidence>
<sequence length="242" mass="26139">MARFFLAPECWGGAAVLTGDEAKHAAQVLRARRGDRITVFDGAGRSATAEILDVSKSEIRLSLGEVVQRPPLRPRIHLAQAVPKGKTMDLIVQKAVELGVASIQPLITKRTVVQVEADDADRKSSKWQRVALEACKQCGQDLLPLVEPPRSFSEWLPQCGSGLRVIASLFDGARPLREVLRSAESPEDVTLLVGPEGDFTPEEGEAALGGGFHPASLGEIVLRAETAAFFGISALRYEFSRS</sequence>
<keyword evidence="4 10" id="KW-0698">rRNA processing</keyword>
<keyword evidence="3 10" id="KW-0963">Cytoplasm</keyword>
<comment type="function">
    <text evidence="8 10">Specifically methylates the N3 position of the uracil ring of uridine 1498 (m3U1498) in 16S rRNA. Acts on the fully assembled 30S ribosomal subunit.</text>
</comment>
<dbReference type="PANTHER" id="PTHR30027:SF3">
    <property type="entry name" value="16S RRNA (URACIL(1498)-N(3))-METHYLTRANSFERASE"/>
    <property type="match status" value="1"/>
</dbReference>
<dbReference type="InterPro" id="IPR015947">
    <property type="entry name" value="PUA-like_sf"/>
</dbReference>
<dbReference type="PIRSF" id="PIRSF015601">
    <property type="entry name" value="MTase_slr0722"/>
    <property type="match status" value="1"/>
</dbReference>
<keyword evidence="5 10" id="KW-0489">Methyltransferase</keyword>
<keyword evidence="6 10" id="KW-0808">Transferase</keyword>
<dbReference type="PANTHER" id="PTHR30027">
    <property type="entry name" value="RIBOSOMAL RNA SMALL SUBUNIT METHYLTRANSFERASE E"/>
    <property type="match status" value="1"/>
</dbReference>
<dbReference type="InterPro" id="IPR046886">
    <property type="entry name" value="RsmE_MTase_dom"/>
</dbReference>
<dbReference type="EMBL" id="JBBUKT010000001">
    <property type="protein sequence ID" value="MEK7948985.1"/>
    <property type="molecule type" value="Genomic_DNA"/>
</dbReference>
<evidence type="ECO:0000256" key="3">
    <source>
        <dbReference type="ARBA" id="ARBA00022490"/>
    </source>
</evidence>
<dbReference type="RefSeq" id="WP_341402342.1">
    <property type="nucleotide sequence ID" value="NZ_JBBUKT010000001.1"/>
</dbReference>
<dbReference type="Pfam" id="PF04452">
    <property type="entry name" value="Methyltrans_RNA"/>
    <property type="match status" value="1"/>
</dbReference>
<name>A0ABU9AMS2_9BACT</name>
<evidence type="ECO:0000256" key="2">
    <source>
        <dbReference type="ARBA" id="ARBA00005528"/>
    </source>
</evidence>
<dbReference type="SUPFAM" id="SSF75217">
    <property type="entry name" value="alpha/beta knot"/>
    <property type="match status" value="1"/>
</dbReference>
<accession>A0ABU9AMS2</accession>
<keyword evidence="7 10" id="KW-0949">S-adenosyl-L-methionine</keyword>
<dbReference type="Pfam" id="PF20260">
    <property type="entry name" value="PUA_4"/>
    <property type="match status" value="1"/>
</dbReference>
<evidence type="ECO:0000256" key="4">
    <source>
        <dbReference type="ARBA" id="ARBA00022552"/>
    </source>
</evidence>
<evidence type="ECO:0000256" key="7">
    <source>
        <dbReference type="ARBA" id="ARBA00022691"/>
    </source>
</evidence>
<protein>
    <recommendedName>
        <fullName evidence="10">Ribosomal RNA small subunit methyltransferase E</fullName>
        <ecNumber evidence="10">2.1.1.193</ecNumber>
    </recommendedName>
</protein>
<dbReference type="GO" id="GO:0008168">
    <property type="term" value="F:methyltransferase activity"/>
    <property type="evidence" value="ECO:0007669"/>
    <property type="project" value="UniProtKB-KW"/>
</dbReference>
<dbReference type="InterPro" id="IPR006700">
    <property type="entry name" value="RsmE"/>
</dbReference>
<comment type="caution">
    <text evidence="13">The sequence shown here is derived from an EMBL/GenBank/DDBJ whole genome shotgun (WGS) entry which is preliminary data.</text>
</comment>
<evidence type="ECO:0000313" key="13">
    <source>
        <dbReference type="EMBL" id="MEK7948985.1"/>
    </source>
</evidence>
<reference evidence="13 14" key="1">
    <citation type="submission" date="2024-04" db="EMBL/GenBank/DDBJ databases">
        <title>Luteolibacter sp. isolated from soil.</title>
        <authorList>
            <person name="An J."/>
        </authorList>
    </citation>
    <scope>NUCLEOTIDE SEQUENCE [LARGE SCALE GENOMIC DNA]</scope>
    <source>
        <strain evidence="13 14">Y139</strain>
    </source>
</reference>
<evidence type="ECO:0000256" key="9">
    <source>
        <dbReference type="ARBA" id="ARBA00047944"/>
    </source>
</evidence>
<evidence type="ECO:0000259" key="11">
    <source>
        <dbReference type="Pfam" id="PF04452"/>
    </source>
</evidence>
<dbReference type="Gene3D" id="3.40.1280.10">
    <property type="match status" value="1"/>
</dbReference>
<dbReference type="CDD" id="cd18084">
    <property type="entry name" value="RsmE-like"/>
    <property type="match status" value="1"/>
</dbReference>
<evidence type="ECO:0000256" key="10">
    <source>
        <dbReference type="PIRNR" id="PIRNR015601"/>
    </source>
</evidence>
<proteinExistence type="inferred from homology"/>
<dbReference type="SUPFAM" id="SSF88697">
    <property type="entry name" value="PUA domain-like"/>
    <property type="match status" value="1"/>
</dbReference>
<dbReference type="NCBIfam" id="NF008692">
    <property type="entry name" value="PRK11713.1-5"/>
    <property type="match status" value="1"/>
</dbReference>
<gene>
    <name evidence="13" type="ORF">WKV53_00680</name>
</gene>
<dbReference type="NCBIfam" id="TIGR00046">
    <property type="entry name" value="RsmE family RNA methyltransferase"/>
    <property type="match status" value="1"/>
</dbReference>
<evidence type="ECO:0000256" key="6">
    <source>
        <dbReference type="ARBA" id="ARBA00022679"/>
    </source>
</evidence>
<dbReference type="Proteomes" id="UP001371305">
    <property type="component" value="Unassembled WGS sequence"/>
</dbReference>
<evidence type="ECO:0000256" key="8">
    <source>
        <dbReference type="ARBA" id="ARBA00025699"/>
    </source>
</evidence>
<dbReference type="InterPro" id="IPR046887">
    <property type="entry name" value="RsmE_PUA-like"/>
</dbReference>
<dbReference type="InterPro" id="IPR029026">
    <property type="entry name" value="tRNA_m1G_MTases_N"/>
</dbReference>
<organism evidence="13 14">
    <name type="scientific">Luteolibacter soli</name>
    <dbReference type="NCBI Taxonomy" id="3135280"/>
    <lineage>
        <taxon>Bacteria</taxon>
        <taxon>Pseudomonadati</taxon>
        <taxon>Verrucomicrobiota</taxon>
        <taxon>Verrucomicrobiia</taxon>
        <taxon>Verrucomicrobiales</taxon>
        <taxon>Verrucomicrobiaceae</taxon>
        <taxon>Luteolibacter</taxon>
    </lineage>
</organism>
<feature type="domain" description="Ribosomal RNA small subunit methyltransferase E methyltransferase" evidence="11">
    <location>
        <begin position="74"/>
        <end position="235"/>
    </location>
</feature>
<comment type="subcellular location">
    <subcellularLocation>
        <location evidence="1 10">Cytoplasm</location>
    </subcellularLocation>
</comment>
<feature type="domain" description="Ribosomal RNA small subunit methyltransferase E PUA-like" evidence="12">
    <location>
        <begin position="17"/>
        <end position="61"/>
    </location>
</feature>
<dbReference type="GO" id="GO:0032259">
    <property type="term" value="P:methylation"/>
    <property type="evidence" value="ECO:0007669"/>
    <property type="project" value="UniProtKB-KW"/>
</dbReference>
<evidence type="ECO:0000256" key="5">
    <source>
        <dbReference type="ARBA" id="ARBA00022603"/>
    </source>
</evidence>
<evidence type="ECO:0000259" key="12">
    <source>
        <dbReference type="Pfam" id="PF20260"/>
    </source>
</evidence>
<dbReference type="InterPro" id="IPR029028">
    <property type="entry name" value="Alpha/beta_knot_MTases"/>
</dbReference>
<keyword evidence="14" id="KW-1185">Reference proteome</keyword>
<evidence type="ECO:0000256" key="1">
    <source>
        <dbReference type="ARBA" id="ARBA00004496"/>
    </source>
</evidence>